<dbReference type="GO" id="GO:0034587">
    <property type="term" value="P:piRNA processing"/>
    <property type="evidence" value="ECO:0007669"/>
    <property type="project" value="UniProtKB-ARBA"/>
</dbReference>
<dbReference type="AlphaFoldDB" id="A0AAV6UNH9"/>
<sequence>MNRGKPKKGNDNSSRRSPDQTYPKKKHKVSATSSEGHEIEIRNKPREAQSGLPAKLKAGTLGRRIKLITNCYPLNIPDGVIYHYDVTVKKNRVSKSCESESSSENSDSEENTTDRDERNPETEIADNEDLTGAANQRKTKKKKYNCLNTKLNRQVIKTMIEAYDVFKDSHPVFDGKSNLYTRHPLDIGEKFKCEVVLGQEAPFHSRNPNKNRMTHFRVVLKPIKTKDSAHGCEISLEPLHAFFEGRTTSAPEEAMMALETVLRNTPCLRLVPVGRSFFYLPHPDYIHPLGGGKEIWYGYRQSIRLGQWKPMVNLDTTATAFYKRRPLLQYIAETLETSVEGLNHMGAVDARSLNRMSRELKNLKIEVTHLRGYRRPYRIQEDLTVEGANRTTFEKEDENGRRIRMTVAEYFARTYQRLRFPHLPCIQIKCKVTSAEGETSRMIFLPVEVCEIVEQHCNKELTPKEVTEMIKFTAKPPSRRFEEIEGVFRNADFKNDEYLKEFEMEVLPQPMRVEARVLDPPSLRYDQENKVKPNNGVWNMIGQKYFGKACVKSWVLLSFADSKIIKLGVLEKFAECLKDMANTQGIQMGKHKYLHQVKTSSCSKQDAQNILVEMKNKYGTDLIVIVLQSNKAKNKTIYNAIKRVAETTGVGIITQCMKADNVIKCMTPKNPKYKFDASFISNLCLKINTKMGGVNHLLTPGETPVILRDEPVIVIGADVNHPGPTDARNPKPSLAAVVATLNSNASRYAVTLSSQINAKENKQVEEIIRGLKDMVVSLLKEFYIHTRQKPQKIIFYRDGVSDGQFKEVQKEEIKSIREACESLPGDYRPGITYIIVQKRHHFKSKPVDERDGAGPMKNVPPGSVIDTTVTHPLNADFFLYGHLGIKGTSRPGYYTVAADDNEFTADQLEKLTYFLCYAYARCTRSISLPAPVQYAHLAAYRARLHLMSREEEGHNQGLPRALEIDPSLKDSMYFI</sequence>
<protein>
    <submittedName>
        <fullName evidence="5">Uncharacterized protein</fullName>
    </submittedName>
</protein>
<evidence type="ECO:0000259" key="4">
    <source>
        <dbReference type="PROSITE" id="PS50822"/>
    </source>
</evidence>
<dbReference type="CDD" id="cd02846">
    <property type="entry name" value="PAZ_argonaute_like"/>
    <property type="match status" value="1"/>
</dbReference>
<feature type="compositionally biased region" description="Basic and acidic residues" evidence="2">
    <location>
        <begin position="35"/>
        <end position="47"/>
    </location>
</feature>
<evidence type="ECO:0000256" key="2">
    <source>
        <dbReference type="SAM" id="MobiDB-lite"/>
    </source>
</evidence>
<dbReference type="Pfam" id="PF16487">
    <property type="entry name" value="ArgoMid"/>
    <property type="match status" value="1"/>
</dbReference>
<evidence type="ECO:0000313" key="6">
    <source>
        <dbReference type="Proteomes" id="UP000827092"/>
    </source>
</evidence>
<name>A0AAV6UNH9_9ARAC</name>
<evidence type="ECO:0000313" key="5">
    <source>
        <dbReference type="EMBL" id="KAG8185289.1"/>
    </source>
</evidence>
<feature type="region of interest" description="Disordered" evidence="2">
    <location>
        <begin position="94"/>
        <end position="141"/>
    </location>
</feature>
<dbReference type="InterPro" id="IPR036085">
    <property type="entry name" value="PAZ_dom_sf"/>
</dbReference>
<comment type="similarity">
    <text evidence="1">Belongs to the argonaute family.</text>
</comment>
<dbReference type="InterPro" id="IPR032472">
    <property type="entry name" value="ArgoL2"/>
</dbReference>
<dbReference type="PANTHER" id="PTHR22891">
    <property type="entry name" value="EUKARYOTIC TRANSLATION INITIATION FACTOR 2C"/>
    <property type="match status" value="1"/>
</dbReference>
<dbReference type="InterPro" id="IPR003100">
    <property type="entry name" value="PAZ_dom"/>
</dbReference>
<dbReference type="PROSITE" id="PS50821">
    <property type="entry name" value="PAZ"/>
    <property type="match status" value="1"/>
</dbReference>
<dbReference type="SUPFAM" id="SSF101690">
    <property type="entry name" value="PAZ domain"/>
    <property type="match status" value="1"/>
</dbReference>
<comment type="caution">
    <text evidence="5">The sequence shown here is derived from an EMBL/GenBank/DDBJ whole genome shotgun (WGS) entry which is preliminary data.</text>
</comment>
<organism evidence="5 6">
    <name type="scientific">Oedothorax gibbosus</name>
    <dbReference type="NCBI Taxonomy" id="931172"/>
    <lineage>
        <taxon>Eukaryota</taxon>
        <taxon>Metazoa</taxon>
        <taxon>Ecdysozoa</taxon>
        <taxon>Arthropoda</taxon>
        <taxon>Chelicerata</taxon>
        <taxon>Arachnida</taxon>
        <taxon>Araneae</taxon>
        <taxon>Araneomorphae</taxon>
        <taxon>Entelegynae</taxon>
        <taxon>Araneoidea</taxon>
        <taxon>Linyphiidae</taxon>
        <taxon>Erigoninae</taxon>
        <taxon>Oedothorax</taxon>
    </lineage>
</organism>
<dbReference type="SMART" id="SM00949">
    <property type="entry name" value="PAZ"/>
    <property type="match status" value="1"/>
</dbReference>
<dbReference type="Pfam" id="PF16488">
    <property type="entry name" value="ArgoL2"/>
    <property type="match status" value="1"/>
</dbReference>
<dbReference type="InterPro" id="IPR032473">
    <property type="entry name" value="Argonaute_Mid_dom"/>
</dbReference>
<dbReference type="InterPro" id="IPR003165">
    <property type="entry name" value="Piwi"/>
</dbReference>
<dbReference type="InterPro" id="IPR045246">
    <property type="entry name" value="Piwi_ago-like"/>
</dbReference>
<feature type="region of interest" description="Disordered" evidence="2">
    <location>
        <begin position="1"/>
        <end position="53"/>
    </location>
</feature>
<dbReference type="EMBL" id="JAFNEN010000341">
    <property type="protein sequence ID" value="KAG8185289.1"/>
    <property type="molecule type" value="Genomic_DNA"/>
</dbReference>
<dbReference type="Pfam" id="PF08699">
    <property type="entry name" value="ArgoL1"/>
    <property type="match status" value="1"/>
</dbReference>
<accession>A0AAV6UNH9</accession>
<dbReference type="InterPro" id="IPR036397">
    <property type="entry name" value="RNaseH_sf"/>
</dbReference>
<dbReference type="Proteomes" id="UP000827092">
    <property type="component" value="Unassembled WGS sequence"/>
</dbReference>
<dbReference type="Gene3D" id="3.40.50.2300">
    <property type="match status" value="1"/>
</dbReference>
<dbReference type="Pfam" id="PF02171">
    <property type="entry name" value="Piwi"/>
    <property type="match status" value="1"/>
</dbReference>
<keyword evidence="6" id="KW-1185">Reference proteome</keyword>
<evidence type="ECO:0000256" key="1">
    <source>
        <dbReference type="RuleBase" id="RU361178"/>
    </source>
</evidence>
<feature type="compositionally biased region" description="Basic and acidic residues" evidence="2">
    <location>
        <begin position="8"/>
        <end position="18"/>
    </location>
</feature>
<dbReference type="Gene3D" id="3.30.420.10">
    <property type="entry name" value="Ribonuclease H-like superfamily/Ribonuclease H"/>
    <property type="match status" value="1"/>
</dbReference>
<evidence type="ECO:0000259" key="3">
    <source>
        <dbReference type="PROSITE" id="PS50821"/>
    </source>
</evidence>
<dbReference type="GO" id="GO:0003723">
    <property type="term" value="F:RNA binding"/>
    <property type="evidence" value="ECO:0007669"/>
    <property type="project" value="InterPro"/>
</dbReference>
<feature type="compositionally biased region" description="Low complexity" evidence="2">
    <location>
        <begin position="94"/>
        <end position="105"/>
    </location>
</feature>
<gene>
    <name evidence="5" type="ORF">JTE90_023898</name>
</gene>
<feature type="domain" description="Piwi" evidence="4">
    <location>
        <begin position="622"/>
        <end position="947"/>
    </location>
</feature>
<feature type="compositionally biased region" description="Basic and acidic residues" evidence="2">
    <location>
        <begin position="112"/>
        <end position="121"/>
    </location>
</feature>
<dbReference type="CDD" id="cd04657">
    <property type="entry name" value="Piwi_ago-like"/>
    <property type="match status" value="1"/>
</dbReference>
<dbReference type="InterPro" id="IPR032474">
    <property type="entry name" value="Argonaute_N"/>
</dbReference>
<reference evidence="5 6" key="1">
    <citation type="journal article" date="2022" name="Nat. Ecol. Evol.">
        <title>A masculinizing supergene underlies an exaggerated male reproductive morph in a spider.</title>
        <authorList>
            <person name="Hendrickx F."/>
            <person name="De Corte Z."/>
            <person name="Sonet G."/>
            <person name="Van Belleghem S.M."/>
            <person name="Kostlbacher S."/>
            <person name="Vangestel C."/>
        </authorList>
    </citation>
    <scope>NUCLEOTIDE SEQUENCE [LARGE SCALE GENOMIC DNA]</scope>
    <source>
        <strain evidence="5">W744_W776</strain>
    </source>
</reference>
<feature type="domain" description="PAZ" evidence="3">
    <location>
        <begin position="326"/>
        <end position="454"/>
    </location>
</feature>
<dbReference type="SUPFAM" id="SSF53098">
    <property type="entry name" value="Ribonuclease H-like"/>
    <property type="match status" value="1"/>
</dbReference>
<proteinExistence type="inferred from homology"/>
<dbReference type="SMART" id="SM00950">
    <property type="entry name" value="Piwi"/>
    <property type="match status" value="1"/>
</dbReference>
<dbReference type="PROSITE" id="PS50822">
    <property type="entry name" value="PIWI"/>
    <property type="match status" value="1"/>
</dbReference>
<dbReference type="Pfam" id="PF16486">
    <property type="entry name" value="ArgoN"/>
    <property type="match status" value="1"/>
</dbReference>
<dbReference type="SMART" id="SM01163">
    <property type="entry name" value="DUF1785"/>
    <property type="match status" value="1"/>
</dbReference>
<dbReference type="Gene3D" id="2.170.260.10">
    <property type="entry name" value="paz domain"/>
    <property type="match status" value="1"/>
</dbReference>
<dbReference type="Pfam" id="PF02170">
    <property type="entry name" value="PAZ"/>
    <property type="match status" value="1"/>
</dbReference>
<dbReference type="InterPro" id="IPR012337">
    <property type="entry name" value="RNaseH-like_sf"/>
</dbReference>
<dbReference type="InterPro" id="IPR014811">
    <property type="entry name" value="ArgoL1"/>
</dbReference>